<evidence type="ECO:0000313" key="2">
    <source>
        <dbReference type="Proteomes" id="UP001154282"/>
    </source>
</evidence>
<sequence length="97" mass="11130">LRLVQRVYLKNNTNLFIVPPQRPSLSRSDAVLLLSRLATSGFATVVLDSRSGSRSEVKDHDLMVCDCCTNVVDAEKTRFTIQSIRSILYLCRCRWRR</sequence>
<keyword evidence="2" id="KW-1185">Reference proteome</keyword>
<feature type="non-terminal residue" evidence="1">
    <location>
        <position position="1"/>
    </location>
</feature>
<dbReference type="Proteomes" id="UP001154282">
    <property type="component" value="Unassembled WGS sequence"/>
</dbReference>
<accession>A0AAV0NHB6</accession>
<proteinExistence type="predicted"/>
<protein>
    <submittedName>
        <fullName evidence="1">Uncharacterized protein</fullName>
    </submittedName>
</protein>
<reference evidence="1" key="1">
    <citation type="submission" date="2022-08" db="EMBL/GenBank/DDBJ databases">
        <authorList>
            <person name="Gutierrez-Valencia J."/>
        </authorList>
    </citation>
    <scope>NUCLEOTIDE SEQUENCE</scope>
</reference>
<gene>
    <name evidence="1" type="ORF">LITE_LOCUS33343</name>
</gene>
<evidence type="ECO:0000313" key="1">
    <source>
        <dbReference type="EMBL" id="CAI0458002.1"/>
    </source>
</evidence>
<organism evidence="1 2">
    <name type="scientific">Linum tenue</name>
    <dbReference type="NCBI Taxonomy" id="586396"/>
    <lineage>
        <taxon>Eukaryota</taxon>
        <taxon>Viridiplantae</taxon>
        <taxon>Streptophyta</taxon>
        <taxon>Embryophyta</taxon>
        <taxon>Tracheophyta</taxon>
        <taxon>Spermatophyta</taxon>
        <taxon>Magnoliopsida</taxon>
        <taxon>eudicotyledons</taxon>
        <taxon>Gunneridae</taxon>
        <taxon>Pentapetalae</taxon>
        <taxon>rosids</taxon>
        <taxon>fabids</taxon>
        <taxon>Malpighiales</taxon>
        <taxon>Linaceae</taxon>
        <taxon>Linum</taxon>
    </lineage>
</organism>
<dbReference type="AlphaFoldDB" id="A0AAV0NHB6"/>
<name>A0AAV0NHB6_9ROSI</name>
<comment type="caution">
    <text evidence="1">The sequence shown here is derived from an EMBL/GenBank/DDBJ whole genome shotgun (WGS) entry which is preliminary data.</text>
</comment>
<dbReference type="EMBL" id="CAMGYJ010000008">
    <property type="protein sequence ID" value="CAI0458002.1"/>
    <property type="molecule type" value="Genomic_DNA"/>
</dbReference>